<comment type="caution">
    <text evidence="1">The sequence shown here is derived from an EMBL/GenBank/DDBJ whole genome shotgun (WGS) entry which is preliminary data.</text>
</comment>
<protein>
    <submittedName>
        <fullName evidence="1">Uncharacterized protein</fullName>
    </submittedName>
</protein>
<gene>
    <name evidence="1" type="ORF">Cfor_12830</name>
</gene>
<name>A0A6L2Q2D0_COPFO</name>
<dbReference type="PANTHER" id="PTHR41158:SF2">
    <property type="entry name" value="AGAP010294-PA"/>
    <property type="match status" value="1"/>
</dbReference>
<dbReference type="FunCoup" id="A0A6L2Q2D0">
    <property type="interactions" value="13"/>
</dbReference>
<dbReference type="Proteomes" id="UP000502823">
    <property type="component" value="Unassembled WGS sequence"/>
</dbReference>
<dbReference type="OrthoDB" id="7587145at2759"/>
<dbReference type="PANTHER" id="PTHR41158">
    <property type="entry name" value="AGAP010294-PA"/>
    <property type="match status" value="1"/>
</dbReference>
<keyword evidence="2" id="KW-1185">Reference proteome</keyword>
<dbReference type="EMBL" id="BLKM01000844">
    <property type="protein sequence ID" value="GFG39033.1"/>
    <property type="molecule type" value="Genomic_DNA"/>
</dbReference>
<dbReference type="InParanoid" id="A0A6L2Q2D0"/>
<evidence type="ECO:0000313" key="2">
    <source>
        <dbReference type="Proteomes" id="UP000502823"/>
    </source>
</evidence>
<proteinExistence type="predicted"/>
<dbReference type="InterPro" id="IPR006631">
    <property type="entry name" value="DM4_12"/>
</dbReference>
<sequence length="358" mass="38638">MKNQQLIGWTLVTLVAASYVMPVLCYPGLTPLPEPRKFAEKPNALKKVAIDNDLDDVSTNQISSQDGFSWSNMLGMVMQLLFNPQQGPNKSDNLDTDQSVAPSPWANLLTVGLKILTAILGGGTGGDGIDKVDNGSPMQGILAAVLSALLGSKDPDQVATMAKQAGEFINIVVNLLDALKTSFSHRSMAARSLGKKDSVSEAAVAGLSLLKGYVRTLKTTDDNCMLKYVCEANRECSTDTHGAIYCQLGTYAASFILERSSASPFDAFYEAGRRGRSGEDCRQVYLSCNETHQFSRNQEERTRFLGSAMFRSTYFSEVSGRCGLIVTSVNVEPRTAEFPSESCMALNSQNVSTFAVSG</sequence>
<dbReference type="AlphaFoldDB" id="A0A6L2Q2D0"/>
<accession>A0A6L2Q2D0</accession>
<dbReference type="Pfam" id="PF07841">
    <property type="entry name" value="DM4_12"/>
    <property type="match status" value="1"/>
</dbReference>
<organism evidence="1 2">
    <name type="scientific">Coptotermes formosanus</name>
    <name type="common">Formosan subterranean termite</name>
    <dbReference type="NCBI Taxonomy" id="36987"/>
    <lineage>
        <taxon>Eukaryota</taxon>
        <taxon>Metazoa</taxon>
        <taxon>Ecdysozoa</taxon>
        <taxon>Arthropoda</taxon>
        <taxon>Hexapoda</taxon>
        <taxon>Insecta</taxon>
        <taxon>Pterygota</taxon>
        <taxon>Neoptera</taxon>
        <taxon>Polyneoptera</taxon>
        <taxon>Dictyoptera</taxon>
        <taxon>Blattodea</taxon>
        <taxon>Blattoidea</taxon>
        <taxon>Termitoidae</taxon>
        <taxon>Rhinotermitidae</taxon>
        <taxon>Coptotermes</taxon>
    </lineage>
</organism>
<reference evidence="2" key="1">
    <citation type="submission" date="2020-01" db="EMBL/GenBank/DDBJ databases">
        <title>Draft genome sequence of the Termite Coptotermes fromosanus.</title>
        <authorList>
            <person name="Itakura S."/>
            <person name="Yosikawa Y."/>
            <person name="Umezawa K."/>
        </authorList>
    </citation>
    <scope>NUCLEOTIDE SEQUENCE [LARGE SCALE GENOMIC DNA]</scope>
</reference>
<evidence type="ECO:0000313" key="1">
    <source>
        <dbReference type="EMBL" id="GFG39033.1"/>
    </source>
</evidence>